<protein>
    <recommendedName>
        <fullName evidence="2">beta-fructofuranosidase</fullName>
        <ecNumber evidence="2">3.2.1.26</ecNumber>
    </recommendedName>
</protein>
<dbReference type="EMBL" id="JBHSML010000013">
    <property type="protein sequence ID" value="MFC5518136.1"/>
    <property type="molecule type" value="Genomic_DNA"/>
</dbReference>
<dbReference type="SUPFAM" id="SSF75005">
    <property type="entry name" value="Arabinanase/levansucrase/invertase"/>
    <property type="match status" value="1"/>
</dbReference>
<feature type="domain" description="Glycosyl hydrolase family 32 N-terminal" evidence="5">
    <location>
        <begin position="113"/>
        <end position="418"/>
    </location>
</feature>
<comment type="similarity">
    <text evidence="1">Belongs to the glycosyl hydrolase 32 family.</text>
</comment>
<sequence length="564" mass="61993">MNVLAMTEFEAVLDAGDVVHLWQKAPSRTALSEVSVVSGGGEPVRLLGAHSDDFTRSVFEAPAAGTYRFGWQEPATTVSLAYSFSPSRVAKEGIRLLRTTAKNRASEARYKLHFQPPFGWMNDPNGLCQIGDTSHLFYQHYPHSLRWNTMHWGHAVSDNLVDWIDQPIFLEPRAELLADNGLTGGAFSGSAIPHEAGGVRVFYTDREDGREPSQEWQITTVSQDMLSAGPSTPVITDRPSIPNFGKDIRDPYVFRGPDGLWKMLVAGADDRAGLVLLYETKAADAADGWTFVDVLHREPLPRSIPAECPGLIALDGEGEGLYALVFGLIGYRDEGTRRRNLSYAIVGRFDGRTFEPVLRREIDFGTDCYAIQAFQHVDGPVGIAWAANWTDVFKDRDFHSAMTFPRRFVWQDGALLMPPVESVKELRTGIAAEALATAGSVPLEGGLGEIEIELARPGSPFALDFVHADHGISLVYDGQTLELVFDPPGNRVVPRYLTPTSTLRTVRVFVDVGLIEIYVDGGLQCATKRMDSDAPIEAVELKGDSGAVQVARLWKLRPIRKGLG</sequence>
<evidence type="ECO:0000256" key="1">
    <source>
        <dbReference type="ARBA" id="ARBA00009902"/>
    </source>
</evidence>
<dbReference type="PANTHER" id="PTHR43101">
    <property type="entry name" value="BETA-FRUCTOSIDASE"/>
    <property type="match status" value="1"/>
</dbReference>
<accession>A0ABW0PZS7</accession>
<dbReference type="GO" id="GO:0016787">
    <property type="term" value="F:hydrolase activity"/>
    <property type="evidence" value="ECO:0007669"/>
    <property type="project" value="UniProtKB-KW"/>
</dbReference>
<dbReference type="InterPro" id="IPR013148">
    <property type="entry name" value="Glyco_hydro_32_N"/>
</dbReference>
<evidence type="ECO:0000313" key="7">
    <source>
        <dbReference type="Proteomes" id="UP001596150"/>
    </source>
</evidence>
<evidence type="ECO:0000256" key="2">
    <source>
        <dbReference type="ARBA" id="ARBA00012758"/>
    </source>
</evidence>
<dbReference type="SMART" id="SM00640">
    <property type="entry name" value="Glyco_32"/>
    <property type="match status" value="1"/>
</dbReference>
<evidence type="ECO:0000313" key="6">
    <source>
        <dbReference type="EMBL" id="MFC5518136.1"/>
    </source>
</evidence>
<comment type="caution">
    <text evidence="6">The sequence shown here is derived from an EMBL/GenBank/DDBJ whole genome shotgun (WGS) entry which is preliminary data.</text>
</comment>
<dbReference type="EC" id="3.2.1.26" evidence="2"/>
<dbReference type="SUPFAM" id="SSF49899">
    <property type="entry name" value="Concanavalin A-like lectins/glucanases"/>
    <property type="match status" value="1"/>
</dbReference>
<gene>
    <name evidence="6" type="ORF">ACFPP9_20320</name>
</gene>
<keyword evidence="7" id="KW-1185">Reference proteome</keyword>
<keyword evidence="3 6" id="KW-0378">Hydrolase</keyword>
<keyword evidence="4" id="KW-0326">Glycosidase</keyword>
<dbReference type="InterPro" id="IPR051214">
    <property type="entry name" value="GH32_Enzymes"/>
</dbReference>
<dbReference type="Pfam" id="PF00251">
    <property type="entry name" value="Glyco_hydro_32N"/>
    <property type="match status" value="1"/>
</dbReference>
<evidence type="ECO:0000259" key="5">
    <source>
        <dbReference type="Pfam" id="PF00251"/>
    </source>
</evidence>
<dbReference type="RefSeq" id="WP_266343690.1">
    <property type="nucleotide sequence ID" value="NZ_JAPKNH010000003.1"/>
</dbReference>
<dbReference type="InterPro" id="IPR001362">
    <property type="entry name" value="Glyco_hydro_32"/>
</dbReference>
<reference evidence="7" key="1">
    <citation type="journal article" date="2019" name="Int. J. Syst. Evol. Microbiol.">
        <title>The Global Catalogue of Microorganisms (GCM) 10K type strain sequencing project: providing services to taxonomists for standard genome sequencing and annotation.</title>
        <authorList>
            <consortium name="The Broad Institute Genomics Platform"/>
            <consortium name="The Broad Institute Genome Sequencing Center for Infectious Disease"/>
            <person name="Wu L."/>
            <person name="Ma J."/>
        </authorList>
    </citation>
    <scope>NUCLEOTIDE SEQUENCE [LARGE SCALE GENOMIC DNA]</scope>
    <source>
        <strain evidence="7">KACC 12633</strain>
    </source>
</reference>
<evidence type="ECO:0000256" key="4">
    <source>
        <dbReference type="ARBA" id="ARBA00023295"/>
    </source>
</evidence>
<dbReference type="Proteomes" id="UP001596150">
    <property type="component" value="Unassembled WGS sequence"/>
</dbReference>
<dbReference type="InterPro" id="IPR018053">
    <property type="entry name" value="Glyco_hydro_32_AS"/>
</dbReference>
<dbReference type="InterPro" id="IPR023296">
    <property type="entry name" value="Glyco_hydro_beta-prop_sf"/>
</dbReference>
<name>A0ABW0PZS7_9HYPH</name>
<dbReference type="Gene3D" id="2.115.10.20">
    <property type="entry name" value="Glycosyl hydrolase domain, family 43"/>
    <property type="match status" value="1"/>
</dbReference>
<dbReference type="PANTHER" id="PTHR43101:SF1">
    <property type="entry name" value="BETA-FRUCTOSIDASE"/>
    <property type="match status" value="1"/>
</dbReference>
<organism evidence="6 7">
    <name type="scientific">Kaistia terrae</name>
    <dbReference type="NCBI Taxonomy" id="537017"/>
    <lineage>
        <taxon>Bacteria</taxon>
        <taxon>Pseudomonadati</taxon>
        <taxon>Pseudomonadota</taxon>
        <taxon>Alphaproteobacteria</taxon>
        <taxon>Hyphomicrobiales</taxon>
        <taxon>Kaistiaceae</taxon>
        <taxon>Kaistia</taxon>
    </lineage>
</organism>
<proteinExistence type="inferred from homology"/>
<evidence type="ECO:0000256" key="3">
    <source>
        <dbReference type="ARBA" id="ARBA00022801"/>
    </source>
</evidence>
<dbReference type="InterPro" id="IPR013320">
    <property type="entry name" value="ConA-like_dom_sf"/>
</dbReference>
<dbReference type="PROSITE" id="PS00609">
    <property type="entry name" value="GLYCOSYL_HYDROL_F32"/>
    <property type="match status" value="1"/>
</dbReference>
<dbReference type="Gene3D" id="2.60.120.560">
    <property type="entry name" value="Exo-inulinase, domain 1"/>
    <property type="match status" value="1"/>
</dbReference>